<keyword evidence="2" id="KW-1185">Reference proteome</keyword>
<proteinExistence type="predicted"/>
<evidence type="ECO:0000313" key="2">
    <source>
        <dbReference type="Proteomes" id="UP001501455"/>
    </source>
</evidence>
<evidence type="ECO:0000313" key="1">
    <source>
        <dbReference type="EMBL" id="GAA3505470.1"/>
    </source>
</evidence>
<dbReference type="EMBL" id="BAAAXF010000082">
    <property type="protein sequence ID" value="GAA3505470.1"/>
    <property type="molecule type" value="Genomic_DNA"/>
</dbReference>
<dbReference type="RefSeq" id="WP_193457102.1">
    <property type="nucleotide sequence ID" value="NZ_BAAAXF010000082.1"/>
</dbReference>
<comment type="caution">
    <text evidence="1">The sequence shown here is derived from an EMBL/GenBank/DDBJ whole genome shotgun (WGS) entry which is preliminary data.</text>
</comment>
<protein>
    <submittedName>
        <fullName evidence="1">Uncharacterized protein</fullName>
    </submittedName>
</protein>
<gene>
    <name evidence="1" type="ORF">GCM10019016_125830</name>
</gene>
<sequence length="62" mass="6271">MPEPAGSGPGGLLAVAPDARLWAVPPERPAGDPTGAGAADTAACERFRTTVTEEDVHAPQPH</sequence>
<organism evidence="1 2">
    <name type="scientific">Streptomyces prasinosporus</name>
    <dbReference type="NCBI Taxonomy" id="68256"/>
    <lineage>
        <taxon>Bacteria</taxon>
        <taxon>Bacillati</taxon>
        <taxon>Actinomycetota</taxon>
        <taxon>Actinomycetes</taxon>
        <taxon>Kitasatosporales</taxon>
        <taxon>Streptomycetaceae</taxon>
        <taxon>Streptomyces</taxon>
        <taxon>Streptomyces albogriseolus group</taxon>
    </lineage>
</organism>
<accession>A0ABP6UE51</accession>
<reference evidence="2" key="1">
    <citation type="journal article" date="2019" name="Int. J. Syst. Evol. Microbiol.">
        <title>The Global Catalogue of Microorganisms (GCM) 10K type strain sequencing project: providing services to taxonomists for standard genome sequencing and annotation.</title>
        <authorList>
            <consortium name="The Broad Institute Genomics Platform"/>
            <consortium name="The Broad Institute Genome Sequencing Center for Infectious Disease"/>
            <person name="Wu L."/>
            <person name="Ma J."/>
        </authorList>
    </citation>
    <scope>NUCLEOTIDE SEQUENCE [LARGE SCALE GENOMIC DNA]</scope>
    <source>
        <strain evidence="2">JCM 4816</strain>
    </source>
</reference>
<dbReference type="Proteomes" id="UP001501455">
    <property type="component" value="Unassembled WGS sequence"/>
</dbReference>
<name>A0ABP6UE51_9ACTN</name>